<dbReference type="EMBL" id="QZBU01001920">
    <property type="protein sequence ID" value="TIA45475.1"/>
    <property type="molecule type" value="Genomic_DNA"/>
</dbReference>
<sequence>MESTSIREEEQRREVELVAARPRVQVGHGHSIATVGHPTYDETPLDLSLGLHFSSETQVVEYDDGPDSDIIRAFRDMELSFHRTSPYGVDVRIQLSFATTLTERTLGLTPIPCMFIAVFLRDPAQWVLVHAGLRHTTNEHFPRQLLPIRYYLDDNLYHRSRFYPRHQRHVDI</sequence>
<protein>
    <submittedName>
        <fullName evidence="1">Uncharacterized protein</fullName>
    </submittedName>
</protein>
<proteinExistence type="predicted"/>
<dbReference type="AlphaFoldDB" id="A0A4T0CGV2"/>
<gene>
    <name evidence="1" type="ORF">D6C83_05715</name>
</gene>
<evidence type="ECO:0000313" key="2">
    <source>
        <dbReference type="Proteomes" id="UP000304947"/>
    </source>
</evidence>
<organism evidence="1 2">
    <name type="scientific">Aureobasidium pullulans</name>
    <name type="common">Black yeast</name>
    <name type="synonym">Pullularia pullulans</name>
    <dbReference type="NCBI Taxonomy" id="5580"/>
    <lineage>
        <taxon>Eukaryota</taxon>
        <taxon>Fungi</taxon>
        <taxon>Dikarya</taxon>
        <taxon>Ascomycota</taxon>
        <taxon>Pezizomycotina</taxon>
        <taxon>Dothideomycetes</taxon>
        <taxon>Dothideomycetidae</taxon>
        <taxon>Dothideales</taxon>
        <taxon>Saccotheciaceae</taxon>
        <taxon>Aureobasidium</taxon>
    </lineage>
</organism>
<name>A0A4T0CGV2_AURPU</name>
<comment type="caution">
    <text evidence="1">The sequence shown here is derived from an EMBL/GenBank/DDBJ whole genome shotgun (WGS) entry which is preliminary data.</text>
</comment>
<reference evidence="1 2" key="1">
    <citation type="submission" date="2018-10" db="EMBL/GenBank/DDBJ databases">
        <title>Fifty Aureobasidium pullulans genomes reveal a recombining polyextremotolerant generalist.</title>
        <authorList>
            <person name="Gostincar C."/>
            <person name="Turk M."/>
            <person name="Zajc J."/>
            <person name="Gunde-Cimerman N."/>
        </authorList>
    </citation>
    <scope>NUCLEOTIDE SEQUENCE [LARGE SCALE GENOMIC DNA]</scope>
    <source>
        <strain evidence="1 2">EXF-3380</strain>
    </source>
</reference>
<dbReference type="Proteomes" id="UP000304947">
    <property type="component" value="Unassembled WGS sequence"/>
</dbReference>
<evidence type="ECO:0000313" key="1">
    <source>
        <dbReference type="EMBL" id="TIA45475.1"/>
    </source>
</evidence>
<accession>A0A4T0CGV2</accession>